<dbReference type="InterPro" id="IPR055469">
    <property type="entry name" value="DUF7041"/>
</dbReference>
<accession>A0A4Y2LMN3</accession>
<dbReference type="OrthoDB" id="6516084at2759"/>
<evidence type="ECO:0000259" key="1">
    <source>
        <dbReference type="Pfam" id="PF23055"/>
    </source>
</evidence>
<sequence length="102" mass="11452">MPETKPEVSPSVELGSQLSRIAYKAPVFWENDPEVWFFQVEPHFVIAGFSNNSIKFHAVIAALNSNVLSCVRDIVKNPPFENGYIALKDRVLQQFAQSSSAR</sequence>
<dbReference type="PANTHER" id="PTHR33327:SF3">
    <property type="entry name" value="RNA-DIRECTED DNA POLYMERASE"/>
    <property type="match status" value="1"/>
</dbReference>
<dbReference type="EMBL" id="BGPR01005921">
    <property type="protein sequence ID" value="GBN14597.1"/>
    <property type="molecule type" value="Genomic_DNA"/>
</dbReference>
<dbReference type="Proteomes" id="UP000499080">
    <property type="component" value="Unassembled WGS sequence"/>
</dbReference>
<comment type="caution">
    <text evidence="2">The sequence shown here is derived from an EMBL/GenBank/DDBJ whole genome shotgun (WGS) entry which is preliminary data.</text>
</comment>
<dbReference type="PANTHER" id="PTHR33327">
    <property type="entry name" value="ENDONUCLEASE"/>
    <property type="match status" value="1"/>
</dbReference>
<evidence type="ECO:0000313" key="3">
    <source>
        <dbReference type="Proteomes" id="UP000499080"/>
    </source>
</evidence>
<evidence type="ECO:0000313" key="2">
    <source>
        <dbReference type="EMBL" id="GBN14597.1"/>
    </source>
</evidence>
<reference evidence="2 3" key="1">
    <citation type="journal article" date="2019" name="Sci. Rep.">
        <title>Orb-weaving spider Araneus ventricosus genome elucidates the spidroin gene catalogue.</title>
        <authorList>
            <person name="Kono N."/>
            <person name="Nakamura H."/>
            <person name="Ohtoshi R."/>
            <person name="Moran D.A.P."/>
            <person name="Shinohara A."/>
            <person name="Yoshida Y."/>
            <person name="Fujiwara M."/>
            <person name="Mori M."/>
            <person name="Tomita M."/>
            <person name="Arakawa K."/>
        </authorList>
    </citation>
    <scope>NUCLEOTIDE SEQUENCE [LARGE SCALE GENOMIC DNA]</scope>
</reference>
<keyword evidence="3" id="KW-1185">Reference proteome</keyword>
<dbReference type="AlphaFoldDB" id="A0A4Y2LMN3"/>
<gene>
    <name evidence="2" type="ORF">AVEN_25809_1</name>
</gene>
<proteinExistence type="predicted"/>
<dbReference type="Pfam" id="PF23055">
    <property type="entry name" value="DUF7041"/>
    <property type="match status" value="1"/>
</dbReference>
<feature type="domain" description="DUF7041" evidence="1">
    <location>
        <begin position="26"/>
        <end position="101"/>
    </location>
</feature>
<organism evidence="2 3">
    <name type="scientific">Araneus ventricosus</name>
    <name type="common">Orbweaver spider</name>
    <name type="synonym">Epeira ventricosa</name>
    <dbReference type="NCBI Taxonomy" id="182803"/>
    <lineage>
        <taxon>Eukaryota</taxon>
        <taxon>Metazoa</taxon>
        <taxon>Ecdysozoa</taxon>
        <taxon>Arthropoda</taxon>
        <taxon>Chelicerata</taxon>
        <taxon>Arachnida</taxon>
        <taxon>Araneae</taxon>
        <taxon>Araneomorphae</taxon>
        <taxon>Entelegynae</taxon>
        <taxon>Araneoidea</taxon>
        <taxon>Araneidae</taxon>
        <taxon>Araneus</taxon>
    </lineage>
</organism>
<protein>
    <recommendedName>
        <fullName evidence="1">DUF7041 domain-containing protein</fullName>
    </recommendedName>
</protein>
<name>A0A4Y2LMN3_ARAVE</name>